<feature type="domain" description="C2H2-type" evidence="6">
    <location>
        <begin position="293"/>
        <end position="320"/>
    </location>
</feature>
<dbReference type="Pfam" id="PF13894">
    <property type="entry name" value="zf-C2H2_4"/>
    <property type="match status" value="1"/>
</dbReference>
<dbReference type="AlphaFoldDB" id="A0A9P0F7T2"/>
<keyword evidence="4" id="KW-0862">Zinc</keyword>
<feature type="domain" description="C2H2-type" evidence="6">
    <location>
        <begin position="548"/>
        <end position="575"/>
    </location>
</feature>
<dbReference type="InterPro" id="IPR036236">
    <property type="entry name" value="Znf_C2H2_sf"/>
</dbReference>
<sequence>MESTNCSSKVVDTTNDIGRNFPLDQIVPVVKREPIDETFKKEYILNSAEEDASTDLLAQVKIKNETAHEITGELVGFLPNNLSCDQLQLKGGAKIELFQASSADEQCFSNSLQSHAYKSLKVEPRDFSETQHTRCDIEFKPRPETSHNSFPPIDLQLPFVTVSLVDVFSDEARKRGEVHLNNQSCSCVFCRNVYKDQSNSHLLAMNFNNPAVHNISNFKLKDVNKSGDRSTMKKKILFRCAVCPVQCKNLSSWKAHWVVHWGNYECFLCKVRCKSEKKFENHMRDAHSIEKAYRCSICSKSFRQLNCLLQHFKVHIEDRPFNCDLCSKAFKFHQHLTLHKENIHLKVKPYSCDLCTAKFSTKPTLSDHMRSVHSNKRPFECKVCCKSFKLKSHLVKHSRMHSSEKPFKCELCPATFRYPQSAKEHLRVHSDERPYHCSICPKSFKYSSHLLVHEKRHTKNRIFICDLCKAKFKTRDTICHHIRVVHLGEKPAKCNLCPYETINTSCLKKHMAVHEETRPFKCTLCSAKFADSGYLKIHLKTIHSGRSFDCEICHMKFSRKRSLTLHRNVHKEEGQFKCDFCCTEFSKSVDLTKHMDGHDAGEKFLCAHCPSAFKYKKKIITHLKIHSK</sequence>
<keyword evidence="8" id="KW-1185">Reference proteome</keyword>
<feature type="domain" description="C2H2-type" evidence="6">
    <location>
        <begin position="576"/>
        <end position="604"/>
    </location>
</feature>
<dbReference type="SUPFAM" id="SSF57667">
    <property type="entry name" value="beta-beta-alpha zinc fingers"/>
    <property type="match status" value="8"/>
</dbReference>
<dbReference type="PANTHER" id="PTHR24379">
    <property type="entry name" value="KRAB AND ZINC FINGER DOMAIN-CONTAINING"/>
    <property type="match status" value="1"/>
</dbReference>
<dbReference type="GO" id="GO:0048598">
    <property type="term" value="P:embryonic morphogenesis"/>
    <property type="evidence" value="ECO:0007669"/>
    <property type="project" value="UniProtKB-ARBA"/>
</dbReference>
<evidence type="ECO:0000259" key="6">
    <source>
        <dbReference type="PROSITE" id="PS50157"/>
    </source>
</evidence>
<feature type="domain" description="C2H2-type" evidence="6">
    <location>
        <begin position="264"/>
        <end position="292"/>
    </location>
</feature>
<dbReference type="Pfam" id="PF12874">
    <property type="entry name" value="zf-met"/>
    <property type="match status" value="2"/>
</dbReference>
<dbReference type="InterPro" id="IPR013087">
    <property type="entry name" value="Znf_C2H2_type"/>
</dbReference>
<feature type="domain" description="C2H2-type" evidence="6">
    <location>
        <begin position="321"/>
        <end position="349"/>
    </location>
</feature>
<feature type="domain" description="C2H2-type" evidence="6">
    <location>
        <begin position="379"/>
        <end position="406"/>
    </location>
</feature>
<name>A0A9P0F7T2_BEMTA</name>
<dbReference type="SMART" id="SM00355">
    <property type="entry name" value="ZnF_C2H2"/>
    <property type="match status" value="14"/>
</dbReference>
<dbReference type="Pfam" id="PF00096">
    <property type="entry name" value="zf-C2H2"/>
    <property type="match status" value="3"/>
</dbReference>
<evidence type="ECO:0000256" key="5">
    <source>
        <dbReference type="PROSITE-ProRule" id="PRU00042"/>
    </source>
</evidence>
<protein>
    <recommendedName>
        <fullName evidence="6">C2H2-type domain-containing protein</fullName>
    </recommendedName>
</protein>
<dbReference type="FunFam" id="3.30.160.60:FF:000446">
    <property type="entry name" value="Zinc finger protein"/>
    <property type="match status" value="2"/>
</dbReference>
<dbReference type="PANTHER" id="PTHR24379:SF121">
    <property type="entry name" value="C2H2-TYPE DOMAIN-CONTAINING PROTEIN"/>
    <property type="match status" value="1"/>
</dbReference>
<evidence type="ECO:0000256" key="2">
    <source>
        <dbReference type="ARBA" id="ARBA00022737"/>
    </source>
</evidence>
<dbReference type="GO" id="GO:0008270">
    <property type="term" value="F:zinc ion binding"/>
    <property type="evidence" value="ECO:0007669"/>
    <property type="project" value="UniProtKB-KW"/>
</dbReference>
<accession>A0A9P0F7T2</accession>
<keyword evidence="3 5" id="KW-0863">Zinc-finger</keyword>
<evidence type="ECO:0000313" key="8">
    <source>
        <dbReference type="Proteomes" id="UP001152759"/>
    </source>
</evidence>
<dbReference type="PROSITE" id="PS50157">
    <property type="entry name" value="ZINC_FINGER_C2H2_2"/>
    <property type="match status" value="13"/>
</dbReference>
<dbReference type="EMBL" id="OU963870">
    <property type="protein sequence ID" value="CAH0396032.1"/>
    <property type="molecule type" value="Genomic_DNA"/>
</dbReference>
<dbReference type="FunFam" id="3.30.160.60:FF:000100">
    <property type="entry name" value="Zinc finger 45-like"/>
    <property type="match status" value="2"/>
</dbReference>
<feature type="domain" description="C2H2-type" evidence="6">
    <location>
        <begin position="350"/>
        <end position="378"/>
    </location>
</feature>
<dbReference type="KEGG" id="btab:109030315"/>
<evidence type="ECO:0000256" key="3">
    <source>
        <dbReference type="ARBA" id="ARBA00022771"/>
    </source>
</evidence>
<feature type="domain" description="C2H2-type" evidence="6">
    <location>
        <begin position="492"/>
        <end position="519"/>
    </location>
</feature>
<dbReference type="Proteomes" id="UP001152759">
    <property type="component" value="Chromosome 9"/>
</dbReference>
<reference evidence="7" key="1">
    <citation type="submission" date="2021-12" db="EMBL/GenBank/DDBJ databases">
        <authorList>
            <person name="King R."/>
        </authorList>
    </citation>
    <scope>NUCLEOTIDE SEQUENCE</scope>
</reference>
<keyword evidence="2" id="KW-0677">Repeat</keyword>
<organism evidence="7 8">
    <name type="scientific">Bemisia tabaci</name>
    <name type="common">Sweetpotato whitefly</name>
    <name type="synonym">Aleurodes tabaci</name>
    <dbReference type="NCBI Taxonomy" id="7038"/>
    <lineage>
        <taxon>Eukaryota</taxon>
        <taxon>Metazoa</taxon>
        <taxon>Ecdysozoa</taxon>
        <taxon>Arthropoda</taxon>
        <taxon>Hexapoda</taxon>
        <taxon>Insecta</taxon>
        <taxon>Pterygota</taxon>
        <taxon>Neoptera</taxon>
        <taxon>Paraneoptera</taxon>
        <taxon>Hemiptera</taxon>
        <taxon>Sternorrhyncha</taxon>
        <taxon>Aleyrodoidea</taxon>
        <taxon>Aleyrodidae</taxon>
        <taxon>Aleyrodinae</taxon>
        <taxon>Bemisia</taxon>
    </lineage>
</organism>
<feature type="domain" description="C2H2-type" evidence="6">
    <location>
        <begin position="604"/>
        <end position="628"/>
    </location>
</feature>
<feature type="domain" description="C2H2-type" evidence="6">
    <location>
        <begin position="407"/>
        <end position="434"/>
    </location>
</feature>
<feature type="domain" description="C2H2-type" evidence="6">
    <location>
        <begin position="520"/>
        <end position="548"/>
    </location>
</feature>
<keyword evidence="1" id="KW-0479">Metal-binding</keyword>
<evidence type="ECO:0000313" key="7">
    <source>
        <dbReference type="EMBL" id="CAH0396032.1"/>
    </source>
</evidence>
<feature type="domain" description="C2H2-type" evidence="6">
    <location>
        <begin position="463"/>
        <end position="491"/>
    </location>
</feature>
<evidence type="ECO:0000256" key="4">
    <source>
        <dbReference type="ARBA" id="ARBA00022833"/>
    </source>
</evidence>
<feature type="domain" description="C2H2-type" evidence="6">
    <location>
        <begin position="435"/>
        <end position="462"/>
    </location>
</feature>
<dbReference type="Gene3D" id="3.30.160.60">
    <property type="entry name" value="Classic Zinc Finger"/>
    <property type="match status" value="10"/>
</dbReference>
<dbReference type="GO" id="GO:0005634">
    <property type="term" value="C:nucleus"/>
    <property type="evidence" value="ECO:0007669"/>
    <property type="project" value="UniProtKB-ARBA"/>
</dbReference>
<dbReference type="FunFam" id="3.30.160.60:FF:000624">
    <property type="entry name" value="zinc finger protein 697"/>
    <property type="match status" value="1"/>
</dbReference>
<gene>
    <name evidence="7" type="ORF">BEMITA_LOCUS14147</name>
</gene>
<evidence type="ECO:0000256" key="1">
    <source>
        <dbReference type="ARBA" id="ARBA00022723"/>
    </source>
</evidence>
<dbReference type="PROSITE" id="PS00028">
    <property type="entry name" value="ZINC_FINGER_C2H2_1"/>
    <property type="match status" value="12"/>
</dbReference>
<proteinExistence type="predicted"/>